<dbReference type="EMBL" id="BAABIG010000033">
    <property type="protein sequence ID" value="GAA4803581.1"/>
    <property type="molecule type" value="Genomic_DNA"/>
</dbReference>
<feature type="region of interest" description="Disordered" evidence="1">
    <location>
        <begin position="68"/>
        <end position="97"/>
    </location>
</feature>
<name>A0ABP9C3J9_9ACTN</name>
<accession>A0ABP9C3J9</accession>
<evidence type="ECO:0000256" key="1">
    <source>
        <dbReference type="SAM" id="MobiDB-lite"/>
    </source>
</evidence>
<keyword evidence="3" id="KW-1185">Reference proteome</keyword>
<comment type="caution">
    <text evidence="2">The sequence shown here is derived from an EMBL/GenBank/DDBJ whole genome shotgun (WGS) entry which is preliminary data.</text>
</comment>
<gene>
    <name evidence="2" type="ORF">GCM10023220_36080</name>
</gene>
<proteinExistence type="predicted"/>
<organism evidence="2 3">
    <name type="scientific">Streptomyces ziwulingensis</name>
    <dbReference type="NCBI Taxonomy" id="1045501"/>
    <lineage>
        <taxon>Bacteria</taxon>
        <taxon>Bacillati</taxon>
        <taxon>Actinomycetota</taxon>
        <taxon>Actinomycetes</taxon>
        <taxon>Kitasatosporales</taxon>
        <taxon>Streptomycetaceae</taxon>
        <taxon>Streptomyces</taxon>
    </lineage>
</organism>
<protein>
    <submittedName>
        <fullName evidence="2">Uncharacterized protein</fullName>
    </submittedName>
</protein>
<sequence length="115" mass="12462">MSFGATVHGDRLRFGEKPRTSVRFPGTGVRESISRAERTRLPDAVVPGHEYRDVTVAYRLATRVTGDAEVRRPSEAGRPDGSPALSGVRPGTIRRCHGPGRATAVWWAGPGRTGR</sequence>
<evidence type="ECO:0000313" key="3">
    <source>
        <dbReference type="Proteomes" id="UP001501265"/>
    </source>
</evidence>
<feature type="compositionally biased region" description="Basic and acidic residues" evidence="1">
    <location>
        <begin position="68"/>
        <end position="78"/>
    </location>
</feature>
<reference evidence="3" key="1">
    <citation type="journal article" date="2019" name="Int. J. Syst. Evol. Microbiol.">
        <title>The Global Catalogue of Microorganisms (GCM) 10K type strain sequencing project: providing services to taxonomists for standard genome sequencing and annotation.</title>
        <authorList>
            <consortium name="The Broad Institute Genomics Platform"/>
            <consortium name="The Broad Institute Genome Sequencing Center for Infectious Disease"/>
            <person name="Wu L."/>
            <person name="Ma J."/>
        </authorList>
    </citation>
    <scope>NUCLEOTIDE SEQUENCE [LARGE SCALE GENOMIC DNA]</scope>
    <source>
        <strain evidence="3">JCM 18081</strain>
    </source>
</reference>
<evidence type="ECO:0000313" key="2">
    <source>
        <dbReference type="EMBL" id="GAA4803581.1"/>
    </source>
</evidence>
<dbReference type="Proteomes" id="UP001501265">
    <property type="component" value="Unassembled WGS sequence"/>
</dbReference>